<name>A0AAV0CDN2_9ASTE</name>
<feature type="domain" description="DNA helicase Pif1-like DEAD-box helicase" evidence="3">
    <location>
        <begin position="847"/>
        <end position="1067"/>
    </location>
</feature>
<proteinExistence type="inferred from homology"/>
<keyword evidence="2" id="KW-0547">Nucleotide-binding</keyword>
<dbReference type="InterPro" id="IPR027417">
    <property type="entry name" value="P-loop_NTPase"/>
</dbReference>
<dbReference type="PANTHER" id="PTHR10492:SF101">
    <property type="entry name" value="ATP-DEPENDENT DNA HELICASE"/>
    <property type="match status" value="1"/>
</dbReference>
<evidence type="ECO:0000259" key="3">
    <source>
        <dbReference type="Pfam" id="PF05970"/>
    </source>
</evidence>
<feature type="domain" description="DNA helicase Pif1-like 2B" evidence="5">
    <location>
        <begin position="1165"/>
        <end position="1211"/>
    </location>
</feature>
<dbReference type="Proteomes" id="UP001152523">
    <property type="component" value="Unassembled WGS sequence"/>
</dbReference>
<dbReference type="Pfam" id="PF21530">
    <property type="entry name" value="Pif1_2B_dom"/>
    <property type="match status" value="1"/>
</dbReference>
<dbReference type="Pfam" id="PF14214">
    <property type="entry name" value="Helitron_like_N"/>
    <property type="match status" value="1"/>
</dbReference>
<dbReference type="EC" id="5.6.2.3" evidence="2"/>
<feature type="domain" description="Helitron helicase-like" evidence="4">
    <location>
        <begin position="207"/>
        <end position="389"/>
    </location>
</feature>
<comment type="cofactor">
    <cofactor evidence="2">
        <name>Mg(2+)</name>
        <dbReference type="ChEBI" id="CHEBI:18420"/>
    </cofactor>
</comment>
<dbReference type="GO" id="GO:0009536">
    <property type="term" value="C:plastid"/>
    <property type="evidence" value="ECO:0007669"/>
    <property type="project" value="UniProtKB-SubCell"/>
</dbReference>
<dbReference type="GO" id="GO:0005524">
    <property type="term" value="F:ATP binding"/>
    <property type="evidence" value="ECO:0007669"/>
    <property type="project" value="UniProtKB-KW"/>
</dbReference>
<comment type="catalytic activity">
    <reaction evidence="2">
        <text>ATP + H2O = ADP + phosphate + H(+)</text>
        <dbReference type="Rhea" id="RHEA:13065"/>
        <dbReference type="ChEBI" id="CHEBI:15377"/>
        <dbReference type="ChEBI" id="CHEBI:15378"/>
        <dbReference type="ChEBI" id="CHEBI:30616"/>
        <dbReference type="ChEBI" id="CHEBI:43474"/>
        <dbReference type="ChEBI" id="CHEBI:456216"/>
        <dbReference type="EC" id="5.6.2.3"/>
    </reaction>
</comment>
<sequence length="1328" mass="152039">MGGKQDKEINQGKTPPIFRINGQNYHRIGSLLPRDGGQPKFLQMYLCDPSEETSNRLKAVRSEGGTKLHDALVSELTHMLDTYNVHAQSFRMARDRFNASNSMTLKMRLIGKRSSEGRTYNTPSVSEVAALIEGDFDVNRKERDVVLQTKSGAFQFVTELNPSFLGLQYPLLFPYGQDGFREDVLLTRAIEDNNINGGRKFVTMKDFFSYRLQERKGETPYLLRCRRLFQQFVVDGYTMIESYRLQYIRFHQKEIRSELYSGLADAVVRGETSASRTGQLIVLPPTFIGSARYMMQNYQDAMAICRWAGYPQLFITFTCNPRWPEIIRFVENRGLHPDDRPDILCRIFKIKLDLLIKDLKQNKLFGDVKAVVYTVEFQKRGLPHAHIVLWLSQKKGITCASDIDKIISAEIPDECSDPAHYNAVKEFMIHGPCGHLNKSSPCMDKGKCTKHFPKKFNERTKMDKSGYPIYRRRNNERRIVKNDCHLDNRYVVPHNRYLLLKYGAHINVEWCNQSRAVKYLFKYINKGDDRITIAFSEAADSSKQHKIDEINMYYDCRYISACEAAWRIFGFHIHYRDVPVEHLSFHLPGEQNVYYSADKSVRDVLSNHMIHETKFTAWMRANQVYPEARKLTYVDFPSKFVWKKNIKQWVERQRGFAVGRVYFVRPGAGEKYYLRTLLNCVKGPRSFEELKTVDGILYPTFRDACYARGLLLDDNDYIHAITEAGLWSTAPSLREVFVTLLIAGALSKADLVWEKCRQYFSEDILYNMRRTLNDPEHEMDDGEIEKYCLVEIEKILQLRGRSLRDFVVMPLPPDSYMPSMEDVLINEEMKYDKCALIEEHESLMADMNDEQHAIYEEILKSVHRKSGGVFFVYGYGGTGKTYLWRTLSAALRSKGQIVLNVASSGIASLLLPGGRTAHSRFAIPLDATEDSTCHIKHGSPLARLLERTRLIIWDESPMTHRFCFEALDRSMRDVLRYSHDCDSTMPFGGKTVVFGGDFRQILPVIPKGTRQDIVQAALNSSFLWTYCRVLKLTKNMRLGRVGGTSYTLEIQNFAEWILKIGDGDLGDCDDGESMVDIPEEFIAPMTDDPIEAIVKITYPDFEMHCNDVSYLNSRAILAPTIDERDMINDYMLGLTPGEVKTYLSSDSASSSDSDSALLQEIHSPEFLNTIKCSGVPSHELKLKVGAPVMLMRNIDHSSGLCNGTRLIITKLGTHILEAQMMSGTNAGKRFLIPKLSLTPSDLKLPFTFQRRQFHLMLSYAMTINKSQGQSLERVGVFLRRPVFTHGQLYVAVSRVTSPSGLKFVICDDDGKPAKKTINVVYKEVYNNL</sequence>
<evidence type="ECO:0000259" key="4">
    <source>
        <dbReference type="Pfam" id="PF14214"/>
    </source>
</evidence>
<dbReference type="InterPro" id="IPR025476">
    <property type="entry name" value="Helitron_helicase-like"/>
</dbReference>
<keyword evidence="2" id="KW-0227">DNA damage</keyword>
<comment type="caution">
    <text evidence="6">The sequence shown here is derived from an EMBL/GenBank/DDBJ whole genome shotgun (WGS) entry which is preliminary data.</text>
</comment>
<dbReference type="Gene3D" id="2.30.30.940">
    <property type="match status" value="1"/>
</dbReference>
<evidence type="ECO:0000259" key="5">
    <source>
        <dbReference type="Pfam" id="PF21530"/>
    </source>
</evidence>
<dbReference type="InterPro" id="IPR010285">
    <property type="entry name" value="DNA_helicase_pif1-like_DEAD"/>
</dbReference>
<comment type="similarity">
    <text evidence="2">Belongs to the helicase family.</text>
</comment>
<keyword evidence="2" id="KW-0347">Helicase</keyword>
<dbReference type="PANTHER" id="PTHR10492">
    <property type="match status" value="1"/>
</dbReference>
<evidence type="ECO:0000256" key="1">
    <source>
        <dbReference type="ARBA" id="ARBA00004474"/>
    </source>
</evidence>
<keyword evidence="2" id="KW-0067">ATP-binding</keyword>
<keyword evidence="2" id="KW-0378">Hydrolase</keyword>
<dbReference type="GO" id="GO:0043139">
    <property type="term" value="F:5'-3' DNA helicase activity"/>
    <property type="evidence" value="ECO:0007669"/>
    <property type="project" value="UniProtKB-EC"/>
</dbReference>
<dbReference type="Gene3D" id="3.40.50.300">
    <property type="entry name" value="P-loop containing nucleotide triphosphate hydrolases"/>
    <property type="match status" value="2"/>
</dbReference>
<reference evidence="6" key="1">
    <citation type="submission" date="2022-07" db="EMBL/GenBank/DDBJ databases">
        <authorList>
            <person name="Macas J."/>
            <person name="Novak P."/>
            <person name="Neumann P."/>
        </authorList>
    </citation>
    <scope>NUCLEOTIDE SEQUENCE</scope>
</reference>
<keyword evidence="2" id="KW-0234">DNA repair</keyword>
<keyword evidence="2" id="KW-0233">DNA recombination</keyword>
<dbReference type="CDD" id="cd18809">
    <property type="entry name" value="SF1_C_RecD"/>
    <property type="match status" value="1"/>
</dbReference>
<evidence type="ECO:0000313" key="6">
    <source>
        <dbReference type="EMBL" id="CAH9072456.1"/>
    </source>
</evidence>
<accession>A0AAV0CDN2</accession>
<evidence type="ECO:0000256" key="2">
    <source>
        <dbReference type="RuleBase" id="RU363044"/>
    </source>
</evidence>
<dbReference type="GO" id="GO:0006281">
    <property type="term" value="P:DNA repair"/>
    <property type="evidence" value="ECO:0007669"/>
    <property type="project" value="UniProtKB-KW"/>
</dbReference>
<dbReference type="Pfam" id="PF05970">
    <property type="entry name" value="PIF1"/>
    <property type="match status" value="1"/>
</dbReference>
<dbReference type="GO" id="GO:0006310">
    <property type="term" value="P:DNA recombination"/>
    <property type="evidence" value="ECO:0007669"/>
    <property type="project" value="UniProtKB-KW"/>
</dbReference>
<protein>
    <recommendedName>
        <fullName evidence="2">ATP-dependent DNA helicase</fullName>
        <ecNumber evidence="2">5.6.2.3</ecNumber>
    </recommendedName>
</protein>
<dbReference type="InterPro" id="IPR049163">
    <property type="entry name" value="Pif1-like_2B_dom"/>
</dbReference>
<dbReference type="GO" id="GO:0000723">
    <property type="term" value="P:telomere maintenance"/>
    <property type="evidence" value="ECO:0007669"/>
    <property type="project" value="InterPro"/>
</dbReference>
<dbReference type="GO" id="GO:0016787">
    <property type="term" value="F:hydrolase activity"/>
    <property type="evidence" value="ECO:0007669"/>
    <property type="project" value="UniProtKB-KW"/>
</dbReference>
<keyword evidence="7" id="KW-1185">Reference proteome</keyword>
<evidence type="ECO:0000313" key="7">
    <source>
        <dbReference type="Proteomes" id="UP001152523"/>
    </source>
</evidence>
<comment type="subcellular location">
    <subcellularLocation>
        <location evidence="1">Plastid</location>
    </subcellularLocation>
</comment>
<gene>
    <name evidence="6" type="ORF">CEPIT_LOCUS4307</name>
</gene>
<dbReference type="EMBL" id="CAMAPF010000022">
    <property type="protein sequence ID" value="CAH9072456.1"/>
    <property type="molecule type" value="Genomic_DNA"/>
</dbReference>
<dbReference type="SUPFAM" id="SSF52540">
    <property type="entry name" value="P-loop containing nucleoside triphosphate hydrolases"/>
    <property type="match status" value="2"/>
</dbReference>
<organism evidence="6 7">
    <name type="scientific">Cuscuta epithymum</name>
    <dbReference type="NCBI Taxonomy" id="186058"/>
    <lineage>
        <taxon>Eukaryota</taxon>
        <taxon>Viridiplantae</taxon>
        <taxon>Streptophyta</taxon>
        <taxon>Embryophyta</taxon>
        <taxon>Tracheophyta</taxon>
        <taxon>Spermatophyta</taxon>
        <taxon>Magnoliopsida</taxon>
        <taxon>eudicotyledons</taxon>
        <taxon>Gunneridae</taxon>
        <taxon>Pentapetalae</taxon>
        <taxon>asterids</taxon>
        <taxon>lamiids</taxon>
        <taxon>Solanales</taxon>
        <taxon>Convolvulaceae</taxon>
        <taxon>Cuscuteae</taxon>
        <taxon>Cuscuta</taxon>
        <taxon>Cuscuta subgen. Cuscuta</taxon>
    </lineage>
</organism>